<dbReference type="Pfam" id="PF13155">
    <property type="entry name" value="Toprim_2"/>
    <property type="match status" value="1"/>
</dbReference>
<evidence type="ECO:0000313" key="2">
    <source>
        <dbReference type="Proteomes" id="UP000276953"/>
    </source>
</evidence>
<proteinExistence type="predicted"/>
<reference evidence="1 2" key="1">
    <citation type="submission" date="2018-12" db="EMBL/GenBank/DDBJ databases">
        <title>Draft Genome Sequence of Chryseobacterium arthrosphaerae strain ED882-96 Isolated from the Blood of a Patient with Liver Cirrhosis in Taiwan.</title>
        <authorList>
            <person name="Lin J.-N."/>
            <person name="Lai C.-H."/>
            <person name="Yang C.-H."/>
            <person name="Huang Y.-H."/>
        </authorList>
    </citation>
    <scope>NUCLEOTIDE SEQUENCE [LARGE SCALE GENOMIC DNA]</scope>
    <source>
        <strain evidence="1 2">ED882-96</strain>
    </source>
</reference>
<dbReference type="Gene3D" id="3.40.1360.10">
    <property type="match status" value="1"/>
</dbReference>
<evidence type="ECO:0008006" key="3">
    <source>
        <dbReference type="Google" id="ProtNLM"/>
    </source>
</evidence>
<name>A0A432E0P6_9FLAO</name>
<accession>A0A432E0P6</accession>
<sequence>MISKIKNLIENYENIELYFDNDEAGNRAVEMIKMKTKTQKIVGFYIQILKT</sequence>
<organism evidence="1 2">
    <name type="scientific">Chryseobacterium arthrosphaerae</name>
    <dbReference type="NCBI Taxonomy" id="651561"/>
    <lineage>
        <taxon>Bacteria</taxon>
        <taxon>Pseudomonadati</taxon>
        <taxon>Bacteroidota</taxon>
        <taxon>Flavobacteriia</taxon>
        <taxon>Flavobacteriales</taxon>
        <taxon>Weeksellaceae</taxon>
        <taxon>Chryseobacterium group</taxon>
        <taxon>Chryseobacterium</taxon>
    </lineage>
</organism>
<dbReference type="Proteomes" id="UP000276953">
    <property type="component" value="Unassembled WGS sequence"/>
</dbReference>
<protein>
    <recommendedName>
        <fullName evidence="3">Toprim domain-containing protein</fullName>
    </recommendedName>
</protein>
<dbReference type="AlphaFoldDB" id="A0A432E0P6"/>
<comment type="caution">
    <text evidence="1">The sequence shown here is derived from an EMBL/GenBank/DDBJ whole genome shotgun (WGS) entry which is preliminary data.</text>
</comment>
<gene>
    <name evidence="1" type="ORF">EJ377_07740</name>
</gene>
<dbReference type="EMBL" id="RYFC01000001">
    <property type="protein sequence ID" value="RTZ49988.1"/>
    <property type="molecule type" value="Genomic_DNA"/>
</dbReference>
<evidence type="ECO:0000313" key="1">
    <source>
        <dbReference type="EMBL" id="RTZ49988.1"/>
    </source>
</evidence>